<dbReference type="SFLD" id="SFLDS00003">
    <property type="entry name" value="Haloacid_Dehalogenase"/>
    <property type="match status" value="1"/>
</dbReference>
<reference evidence="2" key="1">
    <citation type="submission" date="2016-11" db="EMBL/GenBank/DDBJ databases">
        <authorList>
            <person name="Varghese N."/>
            <person name="Submissions S."/>
        </authorList>
    </citation>
    <scope>NUCLEOTIDE SEQUENCE [LARGE SCALE GENOMIC DNA]</scope>
    <source>
        <strain evidence="2">DSM 2635</strain>
    </source>
</reference>
<dbReference type="AlphaFoldDB" id="A0A1M5JJ95"/>
<dbReference type="PANTHER" id="PTHR43434">
    <property type="entry name" value="PHOSPHOGLYCOLATE PHOSPHATASE"/>
    <property type="match status" value="1"/>
</dbReference>
<dbReference type="InterPro" id="IPR041492">
    <property type="entry name" value="HAD_2"/>
</dbReference>
<organism evidence="1 2">
    <name type="scientific">Asaccharospora irregularis DSM 2635</name>
    <dbReference type="NCBI Taxonomy" id="1121321"/>
    <lineage>
        <taxon>Bacteria</taxon>
        <taxon>Bacillati</taxon>
        <taxon>Bacillota</taxon>
        <taxon>Clostridia</taxon>
        <taxon>Peptostreptococcales</taxon>
        <taxon>Peptostreptococcaceae</taxon>
        <taxon>Asaccharospora</taxon>
    </lineage>
</organism>
<dbReference type="NCBIfam" id="TIGR01549">
    <property type="entry name" value="HAD-SF-IA-v1"/>
    <property type="match status" value="1"/>
</dbReference>
<dbReference type="InterPro" id="IPR023198">
    <property type="entry name" value="PGP-like_dom2"/>
</dbReference>
<dbReference type="PANTHER" id="PTHR43434:SF1">
    <property type="entry name" value="PHOSPHOGLYCOLATE PHOSPHATASE"/>
    <property type="match status" value="1"/>
</dbReference>
<dbReference type="Proteomes" id="UP000243255">
    <property type="component" value="Unassembled WGS sequence"/>
</dbReference>
<dbReference type="GO" id="GO:0008967">
    <property type="term" value="F:phosphoglycolate phosphatase activity"/>
    <property type="evidence" value="ECO:0007669"/>
    <property type="project" value="TreeGrafter"/>
</dbReference>
<dbReference type="GO" id="GO:0006281">
    <property type="term" value="P:DNA repair"/>
    <property type="evidence" value="ECO:0007669"/>
    <property type="project" value="TreeGrafter"/>
</dbReference>
<gene>
    <name evidence="1" type="ORF">SAMN04488530_101161</name>
</gene>
<evidence type="ECO:0000313" key="1">
    <source>
        <dbReference type="EMBL" id="SHG40329.1"/>
    </source>
</evidence>
<dbReference type="Pfam" id="PF13419">
    <property type="entry name" value="HAD_2"/>
    <property type="match status" value="1"/>
</dbReference>
<dbReference type="InterPro" id="IPR036412">
    <property type="entry name" value="HAD-like_sf"/>
</dbReference>
<proteinExistence type="predicted"/>
<protein>
    <submittedName>
        <fullName evidence="1">Phosphoglycolate phosphatase</fullName>
    </submittedName>
</protein>
<dbReference type="SFLD" id="SFLDG01135">
    <property type="entry name" value="C1.5.6:_HAD__Beta-PGM__Phospha"/>
    <property type="match status" value="1"/>
</dbReference>
<dbReference type="STRING" id="1121321.SAMN04488530_101161"/>
<dbReference type="Gene3D" id="1.10.150.240">
    <property type="entry name" value="Putative phosphatase, domain 2"/>
    <property type="match status" value="1"/>
</dbReference>
<dbReference type="InterPro" id="IPR006439">
    <property type="entry name" value="HAD-SF_hydro_IA"/>
</dbReference>
<name>A0A1M5JJ95_9FIRM</name>
<dbReference type="Gene3D" id="3.40.50.1000">
    <property type="entry name" value="HAD superfamily/HAD-like"/>
    <property type="match status" value="1"/>
</dbReference>
<evidence type="ECO:0000313" key="2">
    <source>
        <dbReference type="Proteomes" id="UP000243255"/>
    </source>
</evidence>
<dbReference type="SUPFAM" id="SSF56784">
    <property type="entry name" value="HAD-like"/>
    <property type="match status" value="1"/>
</dbReference>
<keyword evidence="2" id="KW-1185">Reference proteome</keyword>
<dbReference type="SFLD" id="SFLDG01129">
    <property type="entry name" value="C1.5:_HAD__Beta-PGM__Phosphata"/>
    <property type="match status" value="1"/>
</dbReference>
<accession>A0A1M5JJ95</accession>
<dbReference type="InterPro" id="IPR050155">
    <property type="entry name" value="HAD-like_hydrolase_sf"/>
</dbReference>
<dbReference type="RefSeq" id="WP_242948791.1">
    <property type="nucleotide sequence ID" value="NZ_BAABCH010000027.1"/>
</dbReference>
<dbReference type="EMBL" id="FQWX01000001">
    <property type="protein sequence ID" value="SHG40329.1"/>
    <property type="molecule type" value="Genomic_DNA"/>
</dbReference>
<dbReference type="InterPro" id="IPR023214">
    <property type="entry name" value="HAD_sf"/>
</dbReference>
<sequence length="219" mass="24821">MKNIEYSTYLFDFDYTLADSEVGIVTCFQFVLNNNGFKNISDEVIKKTIGLTLEQAFIEMTGIEDSGVIERYRKEYVDKANEVMTANTKLYPETIPMIKKLKEQGKKIGIISTKYRYRIMETLEMYNITSMVDIIIGGGDVKVAKPDPEGLLYAIEKLNEDKTRVLYIGDSLVDAKTALNANVDFVGVTTGTTTFDDFKDFPYIKIINNLGELIQESYA</sequence>